<keyword evidence="2" id="KW-1185">Reference proteome</keyword>
<gene>
    <name evidence="1" type="ORF">V0U35_09150</name>
</gene>
<evidence type="ECO:0000313" key="2">
    <source>
        <dbReference type="Proteomes" id="UP001310692"/>
    </source>
</evidence>
<dbReference type="Pfam" id="PF07370">
    <property type="entry name" value="DUF1489"/>
    <property type="match status" value="1"/>
</dbReference>
<dbReference type="Proteomes" id="UP001310692">
    <property type="component" value="Unassembled WGS sequence"/>
</dbReference>
<name>A0ABU7LZ55_9PROT</name>
<comment type="caution">
    <text evidence="1">The sequence shown here is derived from an EMBL/GenBank/DDBJ whole genome shotgun (WGS) entry which is preliminary data.</text>
</comment>
<sequence>MTLHLIKLCVGVDSVEDLESYRAADLARAKAAGEAPVSRHVTRMTPKQAEDVLDGGSLYWVIKRVIQCRQRILSLDEVTGRDGIKRCAIVMDPEIVRTAPAPRRPFQGWRYLKPEDAPADLTEATGGLELPDELRRKLIEIGAW</sequence>
<protein>
    <submittedName>
        <fullName evidence="1">DUF1489 domain-containing protein</fullName>
    </submittedName>
</protein>
<accession>A0ABU7LZ55</accession>
<proteinExistence type="predicted"/>
<dbReference type="InterPro" id="IPR008320">
    <property type="entry name" value="UCP032025"/>
</dbReference>
<dbReference type="PIRSF" id="PIRSF032025">
    <property type="entry name" value="UCP032025"/>
    <property type="match status" value="1"/>
</dbReference>
<organism evidence="1 2">
    <name type="scientific">Hyphobacterium marinum</name>
    <dbReference type="NCBI Taxonomy" id="3116574"/>
    <lineage>
        <taxon>Bacteria</taxon>
        <taxon>Pseudomonadati</taxon>
        <taxon>Pseudomonadota</taxon>
        <taxon>Alphaproteobacteria</taxon>
        <taxon>Maricaulales</taxon>
        <taxon>Maricaulaceae</taxon>
        <taxon>Hyphobacterium</taxon>
    </lineage>
</organism>
<reference evidence="1 2" key="1">
    <citation type="submission" date="2024-01" db="EMBL/GenBank/DDBJ databases">
        <title>Hyphobacterium bacterium isolated from marine sediment.</title>
        <authorList>
            <person name="Zhao S."/>
        </authorList>
    </citation>
    <scope>NUCLEOTIDE SEQUENCE [LARGE SCALE GENOMIC DNA]</scope>
    <source>
        <strain evidence="1 2">Y60-23</strain>
    </source>
</reference>
<evidence type="ECO:0000313" key="1">
    <source>
        <dbReference type="EMBL" id="MEE2566846.1"/>
    </source>
</evidence>
<dbReference type="EMBL" id="JAZDRO010000003">
    <property type="protein sequence ID" value="MEE2566846.1"/>
    <property type="molecule type" value="Genomic_DNA"/>
</dbReference>
<dbReference type="RefSeq" id="WP_330196397.1">
    <property type="nucleotide sequence ID" value="NZ_JAZDRO010000003.1"/>
</dbReference>